<gene>
    <name evidence="10" type="ORF">C4S77_02170</name>
</gene>
<name>A0A2S8AFY9_9FLAO</name>
<evidence type="ECO:0000256" key="1">
    <source>
        <dbReference type="ARBA" id="ARBA00004651"/>
    </source>
</evidence>
<feature type="domain" description="YetF C-terminal" evidence="8">
    <location>
        <begin position="92"/>
        <end position="210"/>
    </location>
</feature>
<evidence type="ECO:0000256" key="2">
    <source>
        <dbReference type="ARBA" id="ARBA00006448"/>
    </source>
</evidence>
<dbReference type="OrthoDB" id="1076133at2"/>
<feature type="transmembrane region" description="Helical" evidence="7">
    <location>
        <begin position="15"/>
        <end position="32"/>
    </location>
</feature>
<dbReference type="InterPro" id="IPR023090">
    <property type="entry name" value="UPF0702_alpha/beta_dom_sf"/>
</dbReference>
<evidence type="ECO:0000313" key="11">
    <source>
        <dbReference type="Proteomes" id="UP000238042"/>
    </source>
</evidence>
<evidence type="ECO:0000256" key="4">
    <source>
        <dbReference type="ARBA" id="ARBA00022692"/>
    </source>
</evidence>
<evidence type="ECO:0000256" key="3">
    <source>
        <dbReference type="ARBA" id="ARBA00022475"/>
    </source>
</evidence>
<dbReference type="RefSeq" id="WP_105245754.1">
    <property type="nucleotide sequence ID" value="NZ_PSZM01000002.1"/>
</dbReference>
<evidence type="ECO:0008006" key="12">
    <source>
        <dbReference type="Google" id="ProtNLM"/>
    </source>
</evidence>
<accession>A0A2S8AFY9</accession>
<keyword evidence="6 7" id="KW-0472">Membrane</keyword>
<dbReference type="PANTHER" id="PTHR34582:SF6">
    <property type="entry name" value="UPF0702 TRANSMEMBRANE PROTEIN YCAP"/>
    <property type="match status" value="1"/>
</dbReference>
<feature type="transmembrane region" description="Helical" evidence="7">
    <location>
        <begin position="44"/>
        <end position="63"/>
    </location>
</feature>
<evidence type="ECO:0000259" key="8">
    <source>
        <dbReference type="Pfam" id="PF04239"/>
    </source>
</evidence>
<reference evidence="10 11" key="1">
    <citation type="submission" date="2018-02" db="EMBL/GenBank/DDBJ databases">
        <title>Genome sequences of Apibacter spp., gut symbionts of Asian honey bees.</title>
        <authorList>
            <person name="Kwong W.K."/>
            <person name="Steele M.I."/>
            <person name="Moran N.A."/>
        </authorList>
    </citation>
    <scope>NUCLEOTIDE SEQUENCE [LARGE SCALE GENOMIC DNA]</scope>
    <source>
        <strain evidence="11">wkB301</strain>
    </source>
</reference>
<comment type="subcellular location">
    <subcellularLocation>
        <location evidence="1">Cell membrane</location>
        <topology evidence="1">Multi-pass membrane protein</topology>
    </subcellularLocation>
</comment>
<dbReference type="Proteomes" id="UP000238042">
    <property type="component" value="Unassembled WGS sequence"/>
</dbReference>
<proteinExistence type="inferred from homology"/>
<evidence type="ECO:0000256" key="6">
    <source>
        <dbReference type="ARBA" id="ARBA00023136"/>
    </source>
</evidence>
<evidence type="ECO:0000313" key="10">
    <source>
        <dbReference type="EMBL" id="PQL95043.1"/>
    </source>
</evidence>
<keyword evidence="5 7" id="KW-1133">Transmembrane helix</keyword>
<feature type="domain" description="YetF-like N-terminal transmembrane" evidence="9">
    <location>
        <begin position="16"/>
        <end position="89"/>
    </location>
</feature>
<dbReference type="EMBL" id="PSZM01000002">
    <property type="protein sequence ID" value="PQL95043.1"/>
    <property type="molecule type" value="Genomic_DNA"/>
</dbReference>
<feature type="transmembrane region" description="Helical" evidence="7">
    <location>
        <begin position="69"/>
        <end position="89"/>
    </location>
</feature>
<dbReference type="GO" id="GO:0005886">
    <property type="term" value="C:plasma membrane"/>
    <property type="evidence" value="ECO:0007669"/>
    <property type="project" value="UniProtKB-SubCell"/>
</dbReference>
<organism evidence="10 11">
    <name type="scientific">Apibacter adventoris</name>
    <dbReference type="NCBI Taxonomy" id="1679466"/>
    <lineage>
        <taxon>Bacteria</taxon>
        <taxon>Pseudomonadati</taxon>
        <taxon>Bacteroidota</taxon>
        <taxon>Flavobacteriia</taxon>
        <taxon>Flavobacteriales</taxon>
        <taxon>Weeksellaceae</taxon>
        <taxon>Apibacter</taxon>
    </lineage>
</organism>
<keyword evidence="3" id="KW-1003">Cell membrane</keyword>
<dbReference type="Pfam" id="PF20730">
    <property type="entry name" value="YetF_N"/>
    <property type="match status" value="1"/>
</dbReference>
<protein>
    <recommendedName>
        <fullName evidence="12">DUF421 domain-containing protein</fullName>
    </recommendedName>
</protein>
<evidence type="ECO:0000259" key="9">
    <source>
        <dbReference type="Pfam" id="PF20730"/>
    </source>
</evidence>
<dbReference type="Pfam" id="PF04239">
    <property type="entry name" value="DUF421"/>
    <property type="match status" value="1"/>
</dbReference>
<dbReference type="PANTHER" id="PTHR34582">
    <property type="entry name" value="UPF0702 TRANSMEMBRANE PROTEIN YCAP"/>
    <property type="match status" value="1"/>
</dbReference>
<keyword evidence="11" id="KW-1185">Reference proteome</keyword>
<dbReference type="Gene3D" id="3.30.240.20">
    <property type="entry name" value="bsu07140 like domains"/>
    <property type="match status" value="2"/>
</dbReference>
<dbReference type="InterPro" id="IPR007353">
    <property type="entry name" value="DUF421"/>
</dbReference>
<evidence type="ECO:0000256" key="5">
    <source>
        <dbReference type="ARBA" id="ARBA00022989"/>
    </source>
</evidence>
<evidence type="ECO:0000256" key="7">
    <source>
        <dbReference type="SAM" id="Phobius"/>
    </source>
</evidence>
<comment type="similarity">
    <text evidence="2">Belongs to the UPF0702 family.</text>
</comment>
<dbReference type="AlphaFoldDB" id="A0A2S8AFY9"/>
<sequence length="233" mass="26755">MLESTLNYIDIPKNLLIGFKLIVAFIAILVYIKIVGRTILNQVSGIDLVQNIILGGLVGGIIYNPDITILEFAIVLFMWTLIIYIVAYIMKRNGLIRKMVEGPIIPLVIKGKLNVEGFKKSKIDLLTYANMLKSKGIYDISKIYFAQLEQDGSLTAFTDDFDQYTVLLVINGRINHVYLEGIDKDEEWLKKELKKEGYTDISKIFLAQWSKDKFYIVTNRDQKKIKNSDEKIY</sequence>
<comment type="caution">
    <text evidence="10">The sequence shown here is derived from an EMBL/GenBank/DDBJ whole genome shotgun (WGS) entry which is preliminary data.</text>
</comment>
<dbReference type="InterPro" id="IPR048454">
    <property type="entry name" value="YetF_N"/>
</dbReference>
<keyword evidence="4 7" id="KW-0812">Transmembrane</keyword>